<protein>
    <submittedName>
        <fullName evidence="1">Uncharacterized protein</fullName>
    </submittedName>
</protein>
<sequence>MLKRQAQKLDDSTQYYNIQSIHSCWQIWIAWYRIPKMVVAYWKLKPLASIQLDSGKMVCPIPINVRYCIN</sequence>
<accession>A0A1J5PAV3</accession>
<organism evidence="1">
    <name type="scientific">mine drainage metagenome</name>
    <dbReference type="NCBI Taxonomy" id="410659"/>
    <lineage>
        <taxon>unclassified sequences</taxon>
        <taxon>metagenomes</taxon>
        <taxon>ecological metagenomes</taxon>
    </lineage>
</organism>
<name>A0A1J5PAV3_9ZZZZ</name>
<dbReference type="EMBL" id="MLJW01007996">
    <property type="protein sequence ID" value="OIQ64588.1"/>
    <property type="molecule type" value="Genomic_DNA"/>
</dbReference>
<gene>
    <name evidence="1" type="ORF">GALL_538600</name>
</gene>
<proteinExistence type="predicted"/>
<evidence type="ECO:0000313" key="1">
    <source>
        <dbReference type="EMBL" id="OIQ64588.1"/>
    </source>
</evidence>
<reference evidence="1" key="1">
    <citation type="submission" date="2016-10" db="EMBL/GenBank/DDBJ databases">
        <title>Sequence of Gallionella enrichment culture.</title>
        <authorList>
            <person name="Poehlein A."/>
            <person name="Muehling M."/>
            <person name="Daniel R."/>
        </authorList>
    </citation>
    <scope>NUCLEOTIDE SEQUENCE</scope>
</reference>
<comment type="caution">
    <text evidence="1">The sequence shown here is derived from an EMBL/GenBank/DDBJ whole genome shotgun (WGS) entry which is preliminary data.</text>
</comment>
<dbReference type="AlphaFoldDB" id="A0A1J5PAV3"/>